<keyword evidence="1" id="KW-0472">Membrane</keyword>
<dbReference type="GO" id="GO:0006355">
    <property type="term" value="P:regulation of DNA-templated transcription"/>
    <property type="evidence" value="ECO:0007669"/>
    <property type="project" value="InterPro"/>
</dbReference>
<dbReference type="AlphaFoldDB" id="A0A560FBE3"/>
<dbReference type="Proteomes" id="UP000316545">
    <property type="component" value="Unassembled WGS sequence"/>
</dbReference>
<evidence type="ECO:0000313" key="3">
    <source>
        <dbReference type="Proteomes" id="UP000316545"/>
    </source>
</evidence>
<dbReference type="InterPro" id="IPR009554">
    <property type="entry name" value="Phageshock_PspB"/>
</dbReference>
<dbReference type="Pfam" id="PF06667">
    <property type="entry name" value="PspB"/>
    <property type="match status" value="1"/>
</dbReference>
<keyword evidence="3" id="KW-1185">Reference proteome</keyword>
<evidence type="ECO:0000313" key="2">
    <source>
        <dbReference type="EMBL" id="TWB18938.1"/>
    </source>
</evidence>
<reference evidence="2 3" key="1">
    <citation type="submission" date="2019-06" db="EMBL/GenBank/DDBJ databases">
        <title>Genomic Encyclopedia of Type Strains, Phase IV (KMG-V): Genome sequencing to study the core and pangenomes of soil and plant-associated prokaryotes.</title>
        <authorList>
            <person name="Whitman W."/>
        </authorList>
    </citation>
    <scope>NUCLEOTIDE SEQUENCE [LARGE SCALE GENOMIC DNA]</scope>
    <source>
        <strain evidence="2 3">BR 11865</strain>
    </source>
</reference>
<proteinExistence type="predicted"/>
<name>A0A560FBE3_9PROT</name>
<gene>
    <name evidence="2" type="ORF">FBZ88_12397</name>
</gene>
<organism evidence="2 3">
    <name type="scientific">Nitrospirillum amazonense</name>
    <dbReference type="NCBI Taxonomy" id="28077"/>
    <lineage>
        <taxon>Bacteria</taxon>
        <taxon>Pseudomonadati</taxon>
        <taxon>Pseudomonadota</taxon>
        <taxon>Alphaproteobacteria</taxon>
        <taxon>Rhodospirillales</taxon>
        <taxon>Azospirillaceae</taxon>
        <taxon>Nitrospirillum</taxon>
    </lineage>
</organism>
<protein>
    <submittedName>
        <fullName evidence="2">Phage shock protein B</fullName>
    </submittedName>
</protein>
<keyword evidence="1" id="KW-1133">Transmembrane helix</keyword>
<feature type="transmembrane region" description="Helical" evidence="1">
    <location>
        <begin position="6"/>
        <end position="24"/>
    </location>
</feature>
<comment type="caution">
    <text evidence="2">The sequence shown here is derived from an EMBL/GenBank/DDBJ whole genome shotgun (WGS) entry which is preliminary data.</text>
</comment>
<sequence length="71" mass="7894">MSPLLIPLAALMIPIVALVTRYMIRARELQAQGLSDNAAGDLLARADRLEQRVQQLERLLDAESPGWRARA</sequence>
<dbReference type="EMBL" id="VITO01000023">
    <property type="protein sequence ID" value="TWB18938.1"/>
    <property type="molecule type" value="Genomic_DNA"/>
</dbReference>
<keyword evidence="1" id="KW-0812">Transmembrane</keyword>
<accession>A0A560FBE3</accession>
<dbReference type="RefSeq" id="WP_145619807.1">
    <property type="nucleotide sequence ID" value="NZ_JAYNFR010000033.1"/>
</dbReference>
<evidence type="ECO:0000256" key="1">
    <source>
        <dbReference type="SAM" id="Phobius"/>
    </source>
</evidence>
<dbReference type="GO" id="GO:0009271">
    <property type="term" value="P:phage shock"/>
    <property type="evidence" value="ECO:0007669"/>
    <property type="project" value="InterPro"/>
</dbReference>